<evidence type="ECO:0000313" key="2">
    <source>
        <dbReference type="Proteomes" id="UP001464387"/>
    </source>
</evidence>
<evidence type="ECO:0000313" key="1">
    <source>
        <dbReference type="EMBL" id="MER8932371.1"/>
    </source>
</evidence>
<dbReference type="RefSeq" id="WP_023809287.1">
    <property type="nucleotide sequence ID" value="NZ_JAMYMY010000004.1"/>
</dbReference>
<organism evidence="1 2">
    <name type="scientific">Mesorhizobium opportunistum</name>
    <dbReference type="NCBI Taxonomy" id="593909"/>
    <lineage>
        <taxon>Bacteria</taxon>
        <taxon>Pseudomonadati</taxon>
        <taxon>Pseudomonadota</taxon>
        <taxon>Alphaproteobacteria</taxon>
        <taxon>Hyphomicrobiales</taxon>
        <taxon>Phyllobacteriaceae</taxon>
        <taxon>Mesorhizobium</taxon>
    </lineage>
</organism>
<accession>A0ABV1YB38</accession>
<protein>
    <submittedName>
        <fullName evidence="1">Uncharacterized protein</fullName>
    </submittedName>
</protein>
<sequence>MTAEIAILNKSAVALAADSAVTISAGDVEEKTYDSAEKLFDLSHRDPIGVMIYNGMQFMQAPLQILISDYRRDCKSFPRLQDAALDFLTYLNAWGNDASAKVQTAAVESILMPLIRQINERITTRLERLLKDFKKSMHLETELNRIVDLVLATFEQIYRRVKPARFIGGSAPRITKGREAQIREIVEQNFMRADDRGFTDRVVALAKRAVLSETRTGSQTGIVIAGFGSRDLFPSLISFEIDGVVFGKLKYARTNFVDIDRDGERSRVLPFAQREMVERFLYGLDEGIERHITTFVNNTISSISKDIIAQLDMPEAERRLLIRQAGEAETAFNKRLREEEFEEIRSQSRKEIEDMVEFMPKSELASMAEALVNLTSLKRHVSRGMQTVGGPIDVAVISRADGFIWVKRKHYFEPELNLRYVHRVRSNLMMTESRDDEA</sequence>
<gene>
    <name evidence="1" type="ORF">NKI33_05260</name>
</gene>
<dbReference type="EMBL" id="JAMYPJ010000005">
    <property type="protein sequence ID" value="MER8932371.1"/>
    <property type="molecule type" value="Genomic_DNA"/>
</dbReference>
<name>A0ABV1YB38_9HYPH</name>
<keyword evidence="2" id="KW-1185">Reference proteome</keyword>
<comment type="caution">
    <text evidence="1">The sequence shown here is derived from an EMBL/GenBank/DDBJ whole genome shotgun (WGS) entry which is preliminary data.</text>
</comment>
<proteinExistence type="predicted"/>
<dbReference type="Proteomes" id="UP001464387">
    <property type="component" value="Unassembled WGS sequence"/>
</dbReference>
<reference evidence="1 2" key="1">
    <citation type="journal article" date="2024" name="Proc. Natl. Acad. Sci. U.S.A.">
        <title>The evolutionary genomics of adaptation to stress in wild rhizobium bacteria.</title>
        <authorList>
            <person name="Kehlet-Delgado H."/>
            <person name="Montoya A.P."/>
            <person name="Jensen K.T."/>
            <person name="Wendlandt C.E."/>
            <person name="Dexheimer C."/>
            <person name="Roberts M."/>
            <person name="Torres Martinez L."/>
            <person name="Friesen M.L."/>
            <person name="Griffitts J.S."/>
            <person name="Porter S.S."/>
        </authorList>
    </citation>
    <scope>NUCLEOTIDE SEQUENCE [LARGE SCALE GENOMIC DNA]</scope>
    <source>
        <strain evidence="1 2">M0729</strain>
    </source>
</reference>